<reference evidence="6 7" key="1">
    <citation type="submission" date="2020-08" db="EMBL/GenBank/DDBJ databases">
        <title>Genomic Encyclopedia of Type Strains, Phase IV (KMG-IV): sequencing the most valuable type-strain genomes for metagenomic binning, comparative biology and taxonomic classification.</title>
        <authorList>
            <person name="Goeker M."/>
        </authorList>
    </citation>
    <scope>NUCLEOTIDE SEQUENCE [LARGE SCALE GENOMIC DNA]</scope>
    <source>
        <strain evidence="6 7">DSM 25079</strain>
    </source>
</reference>
<evidence type="ECO:0000256" key="4">
    <source>
        <dbReference type="ARBA" id="ARBA00023136"/>
    </source>
</evidence>
<feature type="transmembrane region" description="Helical" evidence="5">
    <location>
        <begin position="12"/>
        <end position="30"/>
    </location>
</feature>
<comment type="subcellular location">
    <subcellularLocation>
        <location evidence="5">Cell inner membrane</location>
        <topology evidence="5">Multi-pass membrane protein</topology>
    </subcellularLocation>
</comment>
<dbReference type="EMBL" id="JACIJC010000005">
    <property type="protein sequence ID" value="MBB5687175.1"/>
    <property type="molecule type" value="Genomic_DNA"/>
</dbReference>
<dbReference type="PANTHER" id="PTHR36917">
    <property type="entry name" value="INTRACELLULAR SEPTATION PROTEIN A-RELATED"/>
    <property type="match status" value="1"/>
</dbReference>
<evidence type="ECO:0000256" key="3">
    <source>
        <dbReference type="ARBA" id="ARBA00022989"/>
    </source>
</evidence>
<dbReference type="HAMAP" id="MF_00189">
    <property type="entry name" value="YciB"/>
    <property type="match status" value="1"/>
</dbReference>
<feature type="transmembrane region" description="Helical" evidence="5">
    <location>
        <begin position="171"/>
        <end position="190"/>
    </location>
</feature>
<keyword evidence="5" id="KW-0997">Cell inner membrane</keyword>
<dbReference type="Proteomes" id="UP000549617">
    <property type="component" value="Unassembled WGS sequence"/>
</dbReference>
<dbReference type="AlphaFoldDB" id="A0A7W9AK65"/>
<keyword evidence="2 5" id="KW-0812">Transmembrane</keyword>
<dbReference type="PANTHER" id="PTHR36917:SF1">
    <property type="entry name" value="INNER MEMBRANE-SPANNING PROTEIN YCIB"/>
    <property type="match status" value="1"/>
</dbReference>
<feature type="transmembrane region" description="Helical" evidence="5">
    <location>
        <begin position="42"/>
        <end position="63"/>
    </location>
</feature>
<comment type="caution">
    <text evidence="6">The sequence shown here is derived from an EMBL/GenBank/DDBJ whole genome shotgun (WGS) entry which is preliminary data.</text>
</comment>
<gene>
    <name evidence="5" type="primary">yciB</name>
    <name evidence="6" type="ORF">FHS49_003203</name>
</gene>
<dbReference type="NCBIfam" id="TIGR00997">
    <property type="entry name" value="ispZ"/>
    <property type="match status" value="1"/>
</dbReference>
<comment type="function">
    <text evidence="5">Plays a role in cell envelope biogenesis, maintenance of cell envelope integrity and membrane homeostasis.</text>
</comment>
<proteinExistence type="inferred from homology"/>
<organism evidence="6 7">
    <name type="scientific">Sphingobium boeckii</name>
    <dbReference type="NCBI Taxonomy" id="1082345"/>
    <lineage>
        <taxon>Bacteria</taxon>
        <taxon>Pseudomonadati</taxon>
        <taxon>Pseudomonadota</taxon>
        <taxon>Alphaproteobacteria</taxon>
        <taxon>Sphingomonadales</taxon>
        <taxon>Sphingomonadaceae</taxon>
        <taxon>Sphingobium</taxon>
    </lineage>
</organism>
<name>A0A7W9AK65_9SPHN</name>
<sequence length="213" mass="23280">MTTSNVAEKKPGWLGFALDFGPLLIFFLTYRLNGPVDNPVQAIKAITAGTGAFMVAIVAALLISKIKLGKISPMLWISAALVLGFGGLTIYFHDQRFIQIKPTIIYLLFAGGLFFGVATKRPLLKYLLQAAYDGLDDAGWMKLTRNWAIFFLAMAGVNEAIRASFDFDTWLTLKVWGVTILSFLFAIANVPMMMKHGLDVGADDVAEQAPPQG</sequence>
<evidence type="ECO:0000313" key="6">
    <source>
        <dbReference type="EMBL" id="MBB5687175.1"/>
    </source>
</evidence>
<feature type="transmembrane region" description="Helical" evidence="5">
    <location>
        <begin position="98"/>
        <end position="118"/>
    </location>
</feature>
<keyword evidence="3 5" id="KW-1133">Transmembrane helix</keyword>
<evidence type="ECO:0000256" key="1">
    <source>
        <dbReference type="ARBA" id="ARBA00022475"/>
    </source>
</evidence>
<feature type="transmembrane region" description="Helical" evidence="5">
    <location>
        <begin position="75"/>
        <end position="92"/>
    </location>
</feature>
<keyword evidence="4 5" id="KW-0472">Membrane</keyword>
<dbReference type="GO" id="GO:0005886">
    <property type="term" value="C:plasma membrane"/>
    <property type="evidence" value="ECO:0007669"/>
    <property type="project" value="UniProtKB-SubCell"/>
</dbReference>
<evidence type="ECO:0000256" key="5">
    <source>
        <dbReference type="HAMAP-Rule" id="MF_00189"/>
    </source>
</evidence>
<dbReference type="Pfam" id="PF04279">
    <property type="entry name" value="IspA"/>
    <property type="match status" value="1"/>
</dbReference>
<dbReference type="RefSeq" id="WP_184020376.1">
    <property type="nucleotide sequence ID" value="NZ_JACIJC010000005.1"/>
</dbReference>
<keyword evidence="1 5" id="KW-1003">Cell membrane</keyword>
<dbReference type="InterPro" id="IPR006008">
    <property type="entry name" value="YciB"/>
</dbReference>
<protein>
    <recommendedName>
        <fullName evidence="5">Inner membrane-spanning protein YciB</fullName>
    </recommendedName>
</protein>
<evidence type="ECO:0000256" key="2">
    <source>
        <dbReference type="ARBA" id="ARBA00022692"/>
    </source>
</evidence>
<accession>A0A7W9AK65</accession>
<keyword evidence="7" id="KW-1185">Reference proteome</keyword>
<evidence type="ECO:0000313" key="7">
    <source>
        <dbReference type="Proteomes" id="UP000549617"/>
    </source>
</evidence>
<comment type="similarity">
    <text evidence="5">Belongs to the YciB family.</text>
</comment>